<evidence type="ECO:0000313" key="9">
    <source>
        <dbReference type="EMBL" id="MBA0087835.1"/>
    </source>
</evidence>
<evidence type="ECO:0000313" key="10">
    <source>
        <dbReference type="Proteomes" id="UP000567293"/>
    </source>
</evidence>
<keyword evidence="4" id="KW-0411">Iron-sulfur</keyword>
<accession>A0A7V8NV70</accession>
<comment type="caution">
    <text evidence="9">The sequence shown here is derived from an EMBL/GenBank/DDBJ whole genome shotgun (WGS) entry which is preliminary data.</text>
</comment>
<sequence length="171" mass="18761">MNEVGAGQNAPGTPSVTRRDFCVAAIGALGSLIAAAMALPALMYLLLPPRLRGQSEWVEVGDISQLPAGAPVKMTFRRMRVDGWKVLTEDNSAWVVRSSNLQVFAFGPQCTHLGCAYHWDRTKDEFFCPCHNSLFAIDGKVIGGPARQPLHRYETRVEGNRLFVGRLTMSA</sequence>
<protein>
    <submittedName>
        <fullName evidence="9">Rieske (2Fe-2S) protein</fullName>
    </submittedName>
</protein>
<dbReference type="Proteomes" id="UP000567293">
    <property type="component" value="Unassembled WGS sequence"/>
</dbReference>
<comment type="cofactor">
    <cofactor evidence="6">
        <name>[2Fe-2S] cluster</name>
        <dbReference type="ChEBI" id="CHEBI:190135"/>
    </cofactor>
</comment>
<evidence type="ECO:0000256" key="2">
    <source>
        <dbReference type="ARBA" id="ARBA00022723"/>
    </source>
</evidence>
<evidence type="ECO:0000256" key="3">
    <source>
        <dbReference type="ARBA" id="ARBA00023004"/>
    </source>
</evidence>
<dbReference type="InterPro" id="IPR036922">
    <property type="entry name" value="Rieske_2Fe-2S_sf"/>
</dbReference>
<dbReference type="GO" id="GO:0046872">
    <property type="term" value="F:metal ion binding"/>
    <property type="evidence" value="ECO:0007669"/>
    <property type="project" value="UniProtKB-KW"/>
</dbReference>
<keyword evidence="1" id="KW-0001">2Fe-2S</keyword>
<keyword evidence="10" id="KW-1185">Reference proteome</keyword>
<evidence type="ECO:0000256" key="7">
    <source>
        <dbReference type="SAM" id="Phobius"/>
    </source>
</evidence>
<evidence type="ECO:0000256" key="1">
    <source>
        <dbReference type="ARBA" id="ARBA00022714"/>
    </source>
</evidence>
<keyword evidence="3" id="KW-0408">Iron</keyword>
<keyword evidence="2" id="KW-0479">Metal-binding</keyword>
<organism evidence="9 10">
    <name type="scientific">Candidatus Acidiferrum panamense</name>
    <dbReference type="NCBI Taxonomy" id="2741543"/>
    <lineage>
        <taxon>Bacteria</taxon>
        <taxon>Pseudomonadati</taxon>
        <taxon>Acidobacteriota</taxon>
        <taxon>Terriglobia</taxon>
        <taxon>Candidatus Acidiferrales</taxon>
        <taxon>Candidatus Acidiferrum</taxon>
    </lineage>
</organism>
<keyword evidence="7" id="KW-0472">Membrane</keyword>
<evidence type="ECO:0000256" key="5">
    <source>
        <dbReference type="ARBA" id="ARBA00023157"/>
    </source>
</evidence>
<dbReference type="EMBL" id="JACDQQ010002209">
    <property type="protein sequence ID" value="MBA0087835.1"/>
    <property type="molecule type" value="Genomic_DNA"/>
</dbReference>
<feature type="transmembrane region" description="Helical" evidence="7">
    <location>
        <begin position="23"/>
        <end position="47"/>
    </location>
</feature>
<dbReference type="InterPro" id="IPR017941">
    <property type="entry name" value="Rieske_2Fe-2S"/>
</dbReference>
<keyword evidence="7" id="KW-0812">Transmembrane</keyword>
<dbReference type="SUPFAM" id="SSF50022">
    <property type="entry name" value="ISP domain"/>
    <property type="match status" value="1"/>
</dbReference>
<name>A0A7V8NV70_9BACT</name>
<dbReference type="AlphaFoldDB" id="A0A7V8NV70"/>
<dbReference type="PANTHER" id="PTHR10134">
    <property type="entry name" value="CYTOCHROME B-C1 COMPLEX SUBUNIT RIESKE, MITOCHONDRIAL"/>
    <property type="match status" value="1"/>
</dbReference>
<evidence type="ECO:0000256" key="6">
    <source>
        <dbReference type="ARBA" id="ARBA00034078"/>
    </source>
</evidence>
<dbReference type="GO" id="GO:0051537">
    <property type="term" value="F:2 iron, 2 sulfur cluster binding"/>
    <property type="evidence" value="ECO:0007669"/>
    <property type="project" value="UniProtKB-KW"/>
</dbReference>
<dbReference type="InterPro" id="IPR014349">
    <property type="entry name" value="Rieske_Fe-S_prot"/>
</dbReference>
<dbReference type="CDD" id="cd03467">
    <property type="entry name" value="Rieske"/>
    <property type="match status" value="1"/>
</dbReference>
<dbReference type="PROSITE" id="PS51296">
    <property type="entry name" value="RIESKE"/>
    <property type="match status" value="1"/>
</dbReference>
<dbReference type="GO" id="GO:0016020">
    <property type="term" value="C:membrane"/>
    <property type="evidence" value="ECO:0007669"/>
    <property type="project" value="InterPro"/>
</dbReference>
<dbReference type="Pfam" id="PF00355">
    <property type="entry name" value="Rieske"/>
    <property type="match status" value="1"/>
</dbReference>
<reference evidence="9" key="1">
    <citation type="submission" date="2020-06" db="EMBL/GenBank/DDBJ databases">
        <title>Legume-microbial interactions unlock mineral nutrients during tropical forest succession.</title>
        <authorList>
            <person name="Epihov D.Z."/>
        </authorList>
    </citation>
    <scope>NUCLEOTIDE SEQUENCE [LARGE SCALE GENOMIC DNA]</scope>
    <source>
        <strain evidence="9">Pan2503</strain>
    </source>
</reference>
<gene>
    <name evidence="9" type="ORF">HRJ53_22850</name>
</gene>
<evidence type="ECO:0000256" key="4">
    <source>
        <dbReference type="ARBA" id="ARBA00023014"/>
    </source>
</evidence>
<dbReference type="InterPro" id="IPR005805">
    <property type="entry name" value="Rieske_Fe-S_prot_C"/>
</dbReference>
<keyword evidence="7" id="KW-1133">Transmembrane helix</keyword>
<dbReference type="PRINTS" id="PR00162">
    <property type="entry name" value="RIESKE"/>
</dbReference>
<dbReference type="Gene3D" id="2.102.10.10">
    <property type="entry name" value="Rieske [2Fe-2S] iron-sulphur domain"/>
    <property type="match status" value="1"/>
</dbReference>
<feature type="domain" description="Rieske" evidence="8">
    <location>
        <begin position="95"/>
        <end position="164"/>
    </location>
</feature>
<proteinExistence type="predicted"/>
<keyword evidence="5" id="KW-1015">Disulfide bond</keyword>
<evidence type="ECO:0000259" key="8">
    <source>
        <dbReference type="PROSITE" id="PS51296"/>
    </source>
</evidence>